<reference evidence="1" key="1">
    <citation type="submission" date="2021-02" db="EMBL/GenBank/DDBJ databases">
        <authorList>
            <person name="Dougan E. K."/>
            <person name="Rhodes N."/>
            <person name="Thang M."/>
            <person name="Chan C."/>
        </authorList>
    </citation>
    <scope>NUCLEOTIDE SEQUENCE</scope>
</reference>
<comment type="caution">
    <text evidence="1">The sequence shown here is derived from an EMBL/GenBank/DDBJ whole genome shotgun (WGS) entry which is preliminary data.</text>
</comment>
<dbReference type="Gene3D" id="3.30.710.10">
    <property type="entry name" value="Potassium Channel Kv1.1, Chain A"/>
    <property type="match status" value="1"/>
</dbReference>
<dbReference type="InterPro" id="IPR051481">
    <property type="entry name" value="BTB-POZ/Galectin-3-binding"/>
</dbReference>
<organism evidence="1 2">
    <name type="scientific">Symbiodinium pilosum</name>
    <name type="common">Dinoflagellate</name>
    <dbReference type="NCBI Taxonomy" id="2952"/>
    <lineage>
        <taxon>Eukaryota</taxon>
        <taxon>Sar</taxon>
        <taxon>Alveolata</taxon>
        <taxon>Dinophyceae</taxon>
        <taxon>Suessiales</taxon>
        <taxon>Symbiodiniaceae</taxon>
        <taxon>Symbiodinium</taxon>
    </lineage>
</organism>
<proteinExistence type="predicted"/>
<evidence type="ECO:0000313" key="1">
    <source>
        <dbReference type="EMBL" id="CAE7680949.1"/>
    </source>
</evidence>
<evidence type="ECO:0000313" key="2">
    <source>
        <dbReference type="Proteomes" id="UP000649617"/>
    </source>
</evidence>
<dbReference type="Proteomes" id="UP000649617">
    <property type="component" value="Unassembled WGS sequence"/>
</dbReference>
<gene>
    <name evidence="1" type="primary">btbd6</name>
    <name evidence="1" type="ORF">SPIL2461_LOCUS18959</name>
</gene>
<dbReference type="EMBL" id="CAJNIZ010044178">
    <property type="protein sequence ID" value="CAE7680949.1"/>
    <property type="molecule type" value="Genomic_DNA"/>
</dbReference>
<dbReference type="AlphaFoldDB" id="A0A812WGA8"/>
<dbReference type="PANTHER" id="PTHR24410">
    <property type="entry name" value="HL07962P-RELATED"/>
    <property type="match status" value="1"/>
</dbReference>
<sequence length="343" mass="38731">MASFPAKLQVAKQVAKQDNFVEGATSQVVITDFSTAAVETFLRFLHFGEMDAILATIFEVGMLADKYEVTDLQKFCAKFVRTINIEPQTACEMLALADRFHRADLRRRALESVLRKPEAALQARPSLSVRLVREILATQALCINGETLIKVMSTWAEAESKEDSEVQRIFQDFALGAEQAFLRLSSEDALYNLRPENSQKVGLDCADQVVVCESVAGRTSGELRMKLTYNRTNITLEDGWVMWMLPFVSLYLTGFSFSKGLSAAKVHFKIFCSKDGREWHLCVDSKPYGDIQENQAIRCEHHAQVKWLKLQVLGGYFHSMFNVRGIIVQAARAEEFPVRAQQQ</sequence>
<dbReference type="OrthoDB" id="203687at2759"/>
<dbReference type="SUPFAM" id="SSF54695">
    <property type="entry name" value="POZ domain"/>
    <property type="match status" value="1"/>
</dbReference>
<keyword evidence="2" id="KW-1185">Reference proteome</keyword>
<protein>
    <submittedName>
        <fullName evidence="1">Btbd6 protein</fullName>
    </submittedName>
</protein>
<dbReference type="InterPro" id="IPR011333">
    <property type="entry name" value="SKP1/BTB/POZ_sf"/>
</dbReference>
<name>A0A812WGA8_SYMPI</name>
<dbReference type="PANTHER" id="PTHR24410:SF23">
    <property type="entry name" value="BTB DOMAIN-CONTAINING PROTEIN-RELATED"/>
    <property type="match status" value="1"/>
</dbReference>
<accession>A0A812WGA8</accession>